<dbReference type="OrthoDB" id="7688673at2"/>
<evidence type="ECO:0000256" key="3">
    <source>
        <dbReference type="ARBA" id="ARBA00023163"/>
    </source>
</evidence>
<sequence length="270" mass="28126">MSPVISSGSQPLVASAKRSSRLTAILSALADGGVVSLTELTDTLGASPATIRRDLALLESQGFLTRTHGGAQSTDLNAELPVRYRDATERDAKIAIARKAAELIPRGRQAIAIGGGSTAAEVARNLTARTELTIVTNSLTTAYELASRSKVKVVMTGGVIRPSSFELVGTLAEGALNAINVAMTVIGADGITAANGLTTFDDTEARANRSMVTHAGRVVVVADSTKFGEVRLARVADLSEVSDLVTDDGADPQELARIERLGVRVHVVKP</sequence>
<evidence type="ECO:0000259" key="4">
    <source>
        <dbReference type="PROSITE" id="PS51000"/>
    </source>
</evidence>
<dbReference type="InterPro" id="IPR037171">
    <property type="entry name" value="NagB/RpiA_transferase-like"/>
</dbReference>
<dbReference type="Gene3D" id="1.10.10.10">
    <property type="entry name" value="Winged helix-like DNA-binding domain superfamily/Winged helix DNA-binding domain"/>
    <property type="match status" value="1"/>
</dbReference>
<evidence type="ECO:0000256" key="2">
    <source>
        <dbReference type="ARBA" id="ARBA00023125"/>
    </source>
</evidence>
<dbReference type="Proteomes" id="UP000199183">
    <property type="component" value="Unassembled WGS sequence"/>
</dbReference>
<dbReference type="SMART" id="SM00420">
    <property type="entry name" value="HTH_DEOR"/>
    <property type="match status" value="1"/>
</dbReference>
<dbReference type="InterPro" id="IPR036390">
    <property type="entry name" value="WH_DNA-bd_sf"/>
</dbReference>
<keyword evidence="3" id="KW-0804">Transcription</keyword>
<evidence type="ECO:0000313" key="5">
    <source>
        <dbReference type="EMBL" id="SEB64082.1"/>
    </source>
</evidence>
<protein>
    <submittedName>
        <fullName evidence="5">Transcriptional regulator, DeoR family</fullName>
    </submittedName>
</protein>
<dbReference type="SMART" id="SM01134">
    <property type="entry name" value="DeoRC"/>
    <property type="match status" value="1"/>
</dbReference>
<dbReference type="PROSITE" id="PS00894">
    <property type="entry name" value="HTH_DEOR_1"/>
    <property type="match status" value="1"/>
</dbReference>
<feature type="domain" description="HTH deoR-type" evidence="4">
    <location>
        <begin position="18"/>
        <end position="73"/>
    </location>
</feature>
<keyword evidence="1" id="KW-0805">Transcription regulation</keyword>
<dbReference type="AlphaFoldDB" id="A0A1H4L1N0"/>
<dbReference type="PANTHER" id="PTHR30363">
    <property type="entry name" value="HTH-TYPE TRANSCRIPTIONAL REGULATOR SRLR-RELATED"/>
    <property type="match status" value="1"/>
</dbReference>
<dbReference type="PRINTS" id="PR00037">
    <property type="entry name" value="HTHLACR"/>
</dbReference>
<dbReference type="RefSeq" id="WP_091181784.1">
    <property type="nucleotide sequence ID" value="NZ_FNRY01000001.1"/>
</dbReference>
<dbReference type="SUPFAM" id="SSF100950">
    <property type="entry name" value="NagB/RpiA/CoA transferase-like"/>
    <property type="match status" value="1"/>
</dbReference>
<dbReference type="SUPFAM" id="SSF46785">
    <property type="entry name" value="Winged helix' DNA-binding domain"/>
    <property type="match status" value="1"/>
</dbReference>
<dbReference type="InterPro" id="IPR018356">
    <property type="entry name" value="Tscrpt_reg_HTH_DeoR_CS"/>
</dbReference>
<dbReference type="PROSITE" id="PS51000">
    <property type="entry name" value="HTH_DEOR_2"/>
    <property type="match status" value="1"/>
</dbReference>
<dbReference type="Pfam" id="PF08220">
    <property type="entry name" value="HTH_DeoR"/>
    <property type="match status" value="1"/>
</dbReference>
<name>A0A1H4L1N0_9MICO</name>
<reference evidence="5 6" key="1">
    <citation type="submission" date="2016-10" db="EMBL/GenBank/DDBJ databases">
        <authorList>
            <person name="de Groot N.N."/>
        </authorList>
    </citation>
    <scope>NUCLEOTIDE SEQUENCE [LARGE SCALE GENOMIC DNA]</scope>
    <source>
        <strain evidence="5 6">DSM 21799</strain>
    </source>
</reference>
<dbReference type="EMBL" id="FNRY01000001">
    <property type="protein sequence ID" value="SEB64082.1"/>
    <property type="molecule type" value="Genomic_DNA"/>
</dbReference>
<gene>
    <name evidence="5" type="ORF">SAMN04489806_1373</name>
</gene>
<keyword evidence="6" id="KW-1185">Reference proteome</keyword>
<dbReference type="STRING" id="640635.SAMN04489806_1373"/>
<evidence type="ECO:0000313" key="6">
    <source>
        <dbReference type="Proteomes" id="UP000199183"/>
    </source>
</evidence>
<dbReference type="InterPro" id="IPR036388">
    <property type="entry name" value="WH-like_DNA-bd_sf"/>
</dbReference>
<keyword evidence="2" id="KW-0238">DNA-binding</keyword>
<dbReference type="InterPro" id="IPR001034">
    <property type="entry name" value="DeoR_HTH"/>
</dbReference>
<proteinExistence type="predicted"/>
<dbReference type="Gene3D" id="3.40.50.1360">
    <property type="match status" value="1"/>
</dbReference>
<dbReference type="GO" id="GO:0003677">
    <property type="term" value="F:DNA binding"/>
    <property type="evidence" value="ECO:0007669"/>
    <property type="project" value="UniProtKB-KW"/>
</dbReference>
<dbReference type="PANTHER" id="PTHR30363:SF44">
    <property type="entry name" value="AGA OPERON TRANSCRIPTIONAL REPRESSOR-RELATED"/>
    <property type="match status" value="1"/>
</dbReference>
<dbReference type="InterPro" id="IPR014036">
    <property type="entry name" value="DeoR-like_C"/>
</dbReference>
<dbReference type="GO" id="GO:0003700">
    <property type="term" value="F:DNA-binding transcription factor activity"/>
    <property type="evidence" value="ECO:0007669"/>
    <property type="project" value="InterPro"/>
</dbReference>
<accession>A0A1H4L1N0</accession>
<evidence type="ECO:0000256" key="1">
    <source>
        <dbReference type="ARBA" id="ARBA00023015"/>
    </source>
</evidence>
<dbReference type="InterPro" id="IPR050313">
    <property type="entry name" value="Carb_Metab_HTH_regulators"/>
</dbReference>
<dbReference type="Pfam" id="PF00455">
    <property type="entry name" value="DeoRC"/>
    <property type="match status" value="1"/>
</dbReference>
<organism evidence="5 6">
    <name type="scientific">Paramicrobacterium humi</name>
    <dbReference type="NCBI Taxonomy" id="640635"/>
    <lineage>
        <taxon>Bacteria</taxon>
        <taxon>Bacillati</taxon>
        <taxon>Actinomycetota</taxon>
        <taxon>Actinomycetes</taxon>
        <taxon>Micrococcales</taxon>
        <taxon>Microbacteriaceae</taxon>
        <taxon>Paramicrobacterium</taxon>
    </lineage>
</organism>